<keyword evidence="3" id="KW-0949">S-adenosyl-L-methionine</keyword>
<gene>
    <name evidence="5" type="ORF">AAL_00927</name>
</gene>
<dbReference type="AlphaFoldDB" id="A0A166VAY0"/>
<evidence type="ECO:0000256" key="2">
    <source>
        <dbReference type="ARBA" id="ARBA00022679"/>
    </source>
</evidence>
<dbReference type="GO" id="GO:0032259">
    <property type="term" value="P:methylation"/>
    <property type="evidence" value="ECO:0007669"/>
    <property type="project" value="UniProtKB-KW"/>
</dbReference>
<dbReference type="Proteomes" id="UP000078544">
    <property type="component" value="Unassembled WGS sequence"/>
</dbReference>
<dbReference type="Pfam" id="PF01596">
    <property type="entry name" value="Methyltransf_3"/>
    <property type="match status" value="1"/>
</dbReference>
<comment type="caution">
    <text evidence="5">The sequence shown here is derived from an EMBL/GenBank/DDBJ whole genome shotgun (WGS) entry which is preliminary data.</text>
</comment>
<keyword evidence="6" id="KW-1185">Reference proteome</keyword>
<dbReference type="CDD" id="cd02440">
    <property type="entry name" value="AdoMet_MTases"/>
    <property type="match status" value="1"/>
</dbReference>
<keyword evidence="2 5" id="KW-0808">Transferase</keyword>
<keyword evidence="1 5" id="KW-0489">Methyltransferase</keyword>
<dbReference type="STRING" id="1081109.A0A166VAY0"/>
<dbReference type="InterPro" id="IPR050362">
    <property type="entry name" value="Cation-dep_OMT"/>
</dbReference>
<evidence type="ECO:0000313" key="5">
    <source>
        <dbReference type="EMBL" id="OAA33462.1"/>
    </source>
</evidence>
<protein>
    <submittedName>
        <fullName evidence="5">O-methyltransferase, family 3</fullName>
    </submittedName>
</protein>
<sequence length="243" mass="26832">MKDGSTNLYNDEASGRKVTAYADAHSTPLPAHITAYHAEACSTRSDSHMLSSHFQNKLHLFLARAINAKRVLEVGVYVGYSAMLWAHATGPDGHVTALEYSEELSQVAREGMAKANVTNVEIITGNAAETLPELNTAIPYDIVFLDADKTGYSTYLSIILARSQPGDTSRLLRPGGLIVADNVLRRGHVADPARTDREFEDQNVWNLHLDAVRKFNDQVASEKRLEVFMVPLWDGLSLIRLID</sequence>
<dbReference type="GO" id="GO:0008757">
    <property type="term" value="F:S-adenosylmethionine-dependent methyltransferase activity"/>
    <property type="evidence" value="ECO:0007669"/>
    <property type="project" value="TreeGrafter"/>
</dbReference>
<dbReference type="PROSITE" id="PS51682">
    <property type="entry name" value="SAM_OMT_I"/>
    <property type="match status" value="1"/>
</dbReference>
<dbReference type="PANTHER" id="PTHR10509">
    <property type="entry name" value="O-METHYLTRANSFERASE-RELATED"/>
    <property type="match status" value="1"/>
</dbReference>
<dbReference type="InterPro" id="IPR029063">
    <property type="entry name" value="SAM-dependent_MTases_sf"/>
</dbReference>
<evidence type="ECO:0000256" key="3">
    <source>
        <dbReference type="ARBA" id="ARBA00022691"/>
    </source>
</evidence>
<evidence type="ECO:0000256" key="4">
    <source>
        <dbReference type="ARBA" id="ARBA00023453"/>
    </source>
</evidence>
<dbReference type="EMBL" id="AZGY01000001">
    <property type="protein sequence ID" value="OAA33462.1"/>
    <property type="molecule type" value="Genomic_DNA"/>
</dbReference>
<dbReference type="Gene3D" id="3.40.50.150">
    <property type="entry name" value="Vaccinia Virus protein VP39"/>
    <property type="match status" value="1"/>
</dbReference>
<evidence type="ECO:0000256" key="1">
    <source>
        <dbReference type="ARBA" id="ARBA00022603"/>
    </source>
</evidence>
<proteinExistence type="inferred from homology"/>
<dbReference type="SUPFAM" id="SSF53335">
    <property type="entry name" value="S-adenosyl-L-methionine-dependent methyltransferases"/>
    <property type="match status" value="1"/>
</dbReference>
<name>A0A166VAY0_9HYPO</name>
<accession>A0A166VAY0</accession>
<comment type="similarity">
    <text evidence="4">Belongs to the class I-like SAM-binding methyltransferase superfamily. Cation-dependent O-methyltransferase family.</text>
</comment>
<dbReference type="PANTHER" id="PTHR10509:SF14">
    <property type="entry name" value="CAFFEOYL-COA O-METHYLTRANSFERASE 3-RELATED"/>
    <property type="match status" value="1"/>
</dbReference>
<dbReference type="InterPro" id="IPR002935">
    <property type="entry name" value="SAM_O-MeTrfase"/>
</dbReference>
<reference evidence="5 6" key="1">
    <citation type="journal article" date="2016" name="Genome Biol. Evol.">
        <title>Divergent and convergent evolution of fungal pathogenicity.</title>
        <authorList>
            <person name="Shang Y."/>
            <person name="Xiao G."/>
            <person name="Zheng P."/>
            <person name="Cen K."/>
            <person name="Zhan S."/>
            <person name="Wang C."/>
        </authorList>
    </citation>
    <scope>NUCLEOTIDE SEQUENCE [LARGE SCALE GENOMIC DNA]</scope>
    <source>
        <strain evidence="5 6">RCEF 2490</strain>
    </source>
</reference>
<organism evidence="5 6">
    <name type="scientific">Moelleriella libera RCEF 2490</name>
    <dbReference type="NCBI Taxonomy" id="1081109"/>
    <lineage>
        <taxon>Eukaryota</taxon>
        <taxon>Fungi</taxon>
        <taxon>Dikarya</taxon>
        <taxon>Ascomycota</taxon>
        <taxon>Pezizomycotina</taxon>
        <taxon>Sordariomycetes</taxon>
        <taxon>Hypocreomycetidae</taxon>
        <taxon>Hypocreales</taxon>
        <taxon>Clavicipitaceae</taxon>
        <taxon>Moelleriella</taxon>
    </lineage>
</organism>
<dbReference type="GO" id="GO:0008171">
    <property type="term" value="F:O-methyltransferase activity"/>
    <property type="evidence" value="ECO:0007669"/>
    <property type="project" value="InterPro"/>
</dbReference>
<dbReference type="OrthoDB" id="10251242at2759"/>
<evidence type="ECO:0000313" key="6">
    <source>
        <dbReference type="Proteomes" id="UP000078544"/>
    </source>
</evidence>